<evidence type="ECO:0000313" key="4">
    <source>
        <dbReference type="Proteomes" id="UP000185812"/>
    </source>
</evidence>
<feature type="transmembrane region" description="Helical" evidence="1">
    <location>
        <begin position="12"/>
        <end position="30"/>
    </location>
</feature>
<dbReference type="InterPro" id="IPR018649">
    <property type="entry name" value="SHOCT"/>
</dbReference>
<dbReference type="AlphaFoldDB" id="A0A1M6SSD2"/>
<keyword evidence="1" id="KW-0472">Membrane</keyword>
<name>A0A1M6SSD2_9BACT</name>
<keyword evidence="1" id="KW-1133">Transmembrane helix</keyword>
<dbReference type="Proteomes" id="UP000185812">
    <property type="component" value="Unassembled WGS sequence"/>
</dbReference>
<evidence type="ECO:0000259" key="2">
    <source>
        <dbReference type="Pfam" id="PF09851"/>
    </source>
</evidence>
<feature type="domain" description="SHOCT" evidence="2">
    <location>
        <begin position="47"/>
        <end position="72"/>
    </location>
</feature>
<sequence>MYGPHMVWGMHWGWWIFWIVVIIALVWLLSQQRRSGEPAHRPARESPLELLQRRYAAGEISTEEYEERRARLERDRLT</sequence>
<evidence type="ECO:0000313" key="3">
    <source>
        <dbReference type="EMBL" id="SHK47566.1"/>
    </source>
</evidence>
<dbReference type="OrthoDB" id="5421551at2"/>
<dbReference type="STRING" id="633813.SAMN04488087_1206"/>
<proteinExistence type="predicted"/>
<accession>A0A1M6SSD2</accession>
<keyword evidence="4" id="KW-1185">Reference proteome</keyword>
<dbReference type="RefSeq" id="WP_072715066.1">
    <property type="nucleotide sequence ID" value="NZ_FRAU01000003.1"/>
</dbReference>
<reference evidence="4" key="1">
    <citation type="submission" date="2016-11" db="EMBL/GenBank/DDBJ databases">
        <authorList>
            <person name="Varghese N."/>
            <person name="Submissions S."/>
        </authorList>
    </citation>
    <scope>NUCLEOTIDE SEQUENCE [LARGE SCALE GENOMIC DNA]</scope>
    <source>
        <strain evidence="4">DSM 22212</strain>
    </source>
</reference>
<protein>
    <submittedName>
        <fullName evidence="3">Putative membrane protein</fullName>
    </submittedName>
</protein>
<gene>
    <name evidence="3" type="ORF">SAMN04488087_1206</name>
</gene>
<dbReference type="EMBL" id="FRAU01000003">
    <property type="protein sequence ID" value="SHK47566.1"/>
    <property type="molecule type" value="Genomic_DNA"/>
</dbReference>
<keyword evidence="1" id="KW-0812">Transmembrane</keyword>
<evidence type="ECO:0000256" key="1">
    <source>
        <dbReference type="SAM" id="Phobius"/>
    </source>
</evidence>
<dbReference type="Pfam" id="PF09851">
    <property type="entry name" value="SHOCT"/>
    <property type="match status" value="1"/>
</dbReference>
<organism evidence="3 4">
    <name type="scientific">Rhodothermus profundi</name>
    <dbReference type="NCBI Taxonomy" id="633813"/>
    <lineage>
        <taxon>Bacteria</taxon>
        <taxon>Pseudomonadati</taxon>
        <taxon>Rhodothermota</taxon>
        <taxon>Rhodothermia</taxon>
        <taxon>Rhodothermales</taxon>
        <taxon>Rhodothermaceae</taxon>
        <taxon>Rhodothermus</taxon>
    </lineage>
</organism>